<dbReference type="EMBL" id="LT670818">
    <property type="protein sequence ID" value="SHG06664.1"/>
    <property type="molecule type" value="Genomic_DNA"/>
</dbReference>
<keyword evidence="1" id="KW-0677">Repeat</keyword>
<proteinExistence type="predicted"/>
<feature type="repeat" description="TPR" evidence="3">
    <location>
        <begin position="179"/>
        <end position="212"/>
    </location>
</feature>
<dbReference type="RefSeq" id="WP_079564291.1">
    <property type="nucleotide sequence ID" value="NZ_LT670818.1"/>
</dbReference>
<dbReference type="PROSITE" id="PS50005">
    <property type="entry name" value="TPR"/>
    <property type="match status" value="3"/>
</dbReference>
<sequence>MSQHTAEETVRRATAAFNAGQRDEARKVCEQGLSRAPGDPMLSHLLAAVLFSQGEIGAARGHVETSLANRPGNAAAHLLAARIARATGDFNGALDHLDRAIALAPQREAFVEKARTLDQASLHQSSLRPQAREAWQAILKVVPRNAEAAARLGRLAWEDGDHTLAASLLERAVAGDAPASAWFDLGLVQQDLHDYNRAAAAYRTALEKKPDHAEAALNLGTVLQEKSDLDGAMAAYAAAYRLRPAMFGSIAMALTSAPHGRLWLDEAALRRSLGG</sequence>
<feature type="repeat" description="TPR" evidence="3">
    <location>
        <begin position="74"/>
        <end position="107"/>
    </location>
</feature>
<dbReference type="InterPro" id="IPR051012">
    <property type="entry name" value="CellSynth/LPSAsmb/PSIAsmb"/>
</dbReference>
<gene>
    <name evidence="4" type="ORF">SAMN05444169_0352</name>
</gene>
<name>A0A1M5GSB9_9BRAD</name>
<dbReference type="PANTHER" id="PTHR45586">
    <property type="entry name" value="TPR REPEAT-CONTAINING PROTEIN PA4667"/>
    <property type="match status" value="1"/>
</dbReference>
<dbReference type="AlphaFoldDB" id="A0A1M5GSB9"/>
<protein>
    <submittedName>
        <fullName evidence="4">Tfp pilus assembly protein PilF</fullName>
    </submittedName>
</protein>
<evidence type="ECO:0000313" key="5">
    <source>
        <dbReference type="Proteomes" id="UP000190675"/>
    </source>
</evidence>
<evidence type="ECO:0000256" key="2">
    <source>
        <dbReference type="ARBA" id="ARBA00022803"/>
    </source>
</evidence>
<dbReference type="Pfam" id="PF14559">
    <property type="entry name" value="TPR_19"/>
    <property type="match status" value="1"/>
</dbReference>
<dbReference type="Pfam" id="PF13432">
    <property type="entry name" value="TPR_16"/>
    <property type="match status" value="2"/>
</dbReference>
<feature type="repeat" description="TPR" evidence="3">
    <location>
        <begin position="213"/>
        <end position="246"/>
    </location>
</feature>
<evidence type="ECO:0000313" key="4">
    <source>
        <dbReference type="EMBL" id="SHG06664.1"/>
    </source>
</evidence>
<dbReference type="InterPro" id="IPR019734">
    <property type="entry name" value="TPR_rpt"/>
</dbReference>
<accession>A0A1M5GSB9</accession>
<dbReference type="OrthoDB" id="7300654at2"/>
<reference evidence="4 5" key="1">
    <citation type="submission" date="2016-11" db="EMBL/GenBank/DDBJ databases">
        <authorList>
            <person name="Jaros S."/>
            <person name="Januszkiewicz K."/>
            <person name="Wedrychowicz H."/>
        </authorList>
    </citation>
    <scope>NUCLEOTIDE SEQUENCE [LARGE SCALE GENOMIC DNA]</scope>
    <source>
        <strain evidence="4 5">GAS242</strain>
    </source>
</reference>
<dbReference type="SMART" id="SM00028">
    <property type="entry name" value="TPR"/>
    <property type="match status" value="5"/>
</dbReference>
<dbReference type="InterPro" id="IPR011990">
    <property type="entry name" value="TPR-like_helical_dom_sf"/>
</dbReference>
<dbReference type="Gene3D" id="1.25.40.10">
    <property type="entry name" value="Tetratricopeptide repeat domain"/>
    <property type="match status" value="2"/>
</dbReference>
<dbReference type="SUPFAM" id="SSF48452">
    <property type="entry name" value="TPR-like"/>
    <property type="match status" value="1"/>
</dbReference>
<evidence type="ECO:0000256" key="3">
    <source>
        <dbReference type="PROSITE-ProRule" id="PRU00339"/>
    </source>
</evidence>
<dbReference type="PROSITE" id="PS50293">
    <property type="entry name" value="TPR_REGION"/>
    <property type="match status" value="1"/>
</dbReference>
<evidence type="ECO:0000256" key="1">
    <source>
        <dbReference type="ARBA" id="ARBA00022737"/>
    </source>
</evidence>
<organism evidence="4 5">
    <name type="scientific">Bradyrhizobium erythrophlei</name>
    <dbReference type="NCBI Taxonomy" id="1437360"/>
    <lineage>
        <taxon>Bacteria</taxon>
        <taxon>Pseudomonadati</taxon>
        <taxon>Pseudomonadota</taxon>
        <taxon>Alphaproteobacteria</taxon>
        <taxon>Hyphomicrobiales</taxon>
        <taxon>Nitrobacteraceae</taxon>
        <taxon>Bradyrhizobium</taxon>
    </lineage>
</organism>
<keyword evidence="2 3" id="KW-0802">TPR repeat</keyword>
<dbReference type="PANTHER" id="PTHR45586:SF1">
    <property type="entry name" value="LIPOPOLYSACCHARIDE ASSEMBLY PROTEIN B"/>
    <property type="match status" value="1"/>
</dbReference>
<dbReference type="Proteomes" id="UP000190675">
    <property type="component" value="Chromosome I"/>
</dbReference>